<evidence type="ECO:0000256" key="1">
    <source>
        <dbReference type="PROSITE-ProRule" id="PRU00473"/>
    </source>
</evidence>
<keyword evidence="5" id="KW-1185">Reference proteome</keyword>
<evidence type="ECO:0000313" key="4">
    <source>
        <dbReference type="EMBL" id="RVU45692.1"/>
    </source>
</evidence>
<dbReference type="Gene3D" id="3.30.1330.60">
    <property type="entry name" value="OmpA-like domain"/>
    <property type="match status" value="1"/>
</dbReference>
<dbReference type="CDD" id="cd07185">
    <property type="entry name" value="OmpA_C-like"/>
    <property type="match status" value="1"/>
</dbReference>
<keyword evidence="1" id="KW-0472">Membrane</keyword>
<dbReference type="PANTHER" id="PTHR30329:SF21">
    <property type="entry name" value="LIPOPROTEIN YIAD-RELATED"/>
    <property type="match status" value="1"/>
</dbReference>
<feature type="region of interest" description="Disordered" evidence="2">
    <location>
        <begin position="417"/>
        <end position="436"/>
    </location>
</feature>
<comment type="caution">
    <text evidence="4">The sequence shown here is derived from an EMBL/GenBank/DDBJ whole genome shotgun (WGS) entry which is preliminary data.</text>
</comment>
<gene>
    <name evidence="4" type="ORF">EA187_07965</name>
</gene>
<dbReference type="Proteomes" id="UP000282926">
    <property type="component" value="Unassembled WGS sequence"/>
</dbReference>
<dbReference type="SUPFAM" id="SSF103088">
    <property type="entry name" value="OmpA-like"/>
    <property type="match status" value="1"/>
</dbReference>
<organism evidence="4 5">
    <name type="scientific">Lujinxingia sediminis</name>
    <dbReference type="NCBI Taxonomy" id="2480984"/>
    <lineage>
        <taxon>Bacteria</taxon>
        <taxon>Deltaproteobacteria</taxon>
        <taxon>Bradymonadales</taxon>
        <taxon>Lujinxingiaceae</taxon>
        <taxon>Lujinxingia</taxon>
    </lineage>
</organism>
<dbReference type="PANTHER" id="PTHR30329">
    <property type="entry name" value="STATOR ELEMENT OF FLAGELLAR MOTOR COMPLEX"/>
    <property type="match status" value="1"/>
</dbReference>
<dbReference type="PROSITE" id="PS51123">
    <property type="entry name" value="OMPA_2"/>
    <property type="match status" value="1"/>
</dbReference>
<proteinExistence type="predicted"/>
<dbReference type="InterPro" id="IPR036737">
    <property type="entry name" value="OmpA-like_sf"/>
</dbReference>
<evidence type="ECO:0000259" key="3">
    <source>
        <dbReference type="PROSITE" id="PS51123"/>
    </source>
</evidence>
<dbReference type="EMBL" id="SADD01000003">
    <property type="protein sequence ID" value="RVU45692.1"/>
    <property type="molecule type" value="Genomic_DNA"/>
</dbReference>
<name>A0ABY0CUH6_9DELT</name>
<dbReference type="InterPro" id="IPR006665">
    <property type="entry name" value="OmpA-like"/>
</dbReference>
<evidence type="ECO:0000256" key="2">
    <source>
        <dbReference type="SAM" id="MobiDB-lite"/>
    </source>
</evidence>
<feature type="domain" description="OmpA-like" evidence="3">
    <location>
        <begin position="296"/>
        <end position="420"/>
    </location>
</feature>
<protein>
    <submittedName>
        <fullName evidence="4">OmpA family protein</fullName>
    </submittedName>
</protein>
<evidence type="ECO:0000313" key="5">
    <source>
        <dbReference type="Proteomes" id="UP000282926"/>
    </source>
</evidence>
<sequence length="436" mass="48878">MNACPLWRRIKSTSSPDPPSRISITVAASRTLTASSIALLLASASLRRRLALNRRAATSYTTVRRTGHRPHLLPRRPTMKFLTLPSLTKRNLRTLAHFSGASLLMLALSTSPASAQDFEYRVNNRVQVGQGQPSLTLRSPAVLSDAELTFKRSDGHTTTRRLGSLERGEVKEVVIEQPPGTFDYTVTLRAKDIDGEPVEFELTFDVAYTEALKVEVDTEEVELGQGRLPIRVNRPVEKVEIEFFDANNRPLGTHTSQHRGARGDIELRFEVPEGDLAALRVAVHDTEGFWESFILEPFWVEIPHQSVVFDSGEHTWQESELPKLTETLERVQQAMRAHRDKGLQMQLYIAGYTDTVGNASSNQELSERRARAIGRWFSAQGLDIPVFYQGFGESVLAKPTPDETAEEANRRAIYILGNGAPPTSSELPRSRWQRVR</sequence>
<dbReference type="Pfam" id="PF00691">
    <property type="entry name" value="OmpA"/>
    <property type="match status" value="1"/>
</dbReference>
<accession>A0ABY0CUH6</accession>
<reference evidence="4 5" key="1">
    <citation type="submission" date="2019-01" db="EMBL/GenBank/DDBJ databases">
        <title>Lujinxingia litoralis gen. nov., sp. nov. and Lujinxingia sediminis gen. nov., sp. nov., new members in the order Bradymonadales, isolated from coastal sediment.</title>
        <authorList>
            <person name="Li C.-M."/>
        </authorList>
    </citation>
    <scope>NUCLEOTIDE SEQUENCE [LARGE SCALE GENOMIC DNA]</scope>
    <source>
        <strain evidence="4 5">SEH01</strain>
    </source>
</reference>
<dbReference type="InterPro" id="IPR050330">
    <property type="entry name" value="Bact_OuterMem_StrucFunc"/>
</dbReference>